<dbReference type="Gene3D" id="1.25.40.10">
    <property type="entry name" value="Tetratricopeptide repeat domain"/>
    <property type="match status" value="1"/>
</dbReference>
<name>A0A815X8A4_ADIRI</name>
<reference evidence="2" key="1">
    <citation type="submission" date="2021-02" db="EMBL/GenBank/DDBJ databases">
        <authorList>
            <person name="Nowell W R."/>
        </authorList>
    </citation>
    <scope>NUCLEOTIDE SEQUENCE</scope>
</reference>
<feature type="repeat" description="TPR" evidence="1">
    <location>
        <begin position="46"/>
        <end position="79"/>
    </location>
</feature>
<dbReference type="OrthoDB" id="10044373at2759"/>
<keyword evidence="1" id="KW-0802">TPR repeat</keyword>
<feature type="non-terminal residue" evidence="2">
    <location>
        <position position="104"/>
    </location>
</feature>
<comment type="caution">
    <text evidence="2">The sequence shown here is derived from an EMBL/GenBank/DDBJ whole genome shotgun (WGS) entry which is preliminary data.</text>
</comment>
<proteinExistence type="predicted"/>
<organism evidence="2 3">
    <name type="scientific">Adineta ricciae</name>
    <name type="common">Rotifer</name>
    <dbReference type="NCBI Taxonomy" id="249248"/>
    <lineage>
        <taxon>Eukaryota</taxon>
        <taxon>Metazoa</taxon>
        <taxon>Spiralia</taxon>
        <taxon>Gnathifera</taxon>
        <taxon>Rotifera</taxon>
        <taxon>Eurotatoria</taxon>
        <taxon>Bdelloidea</taxon>
        <taxon>Adinetida</taxon>
        <taxon>Adinetidae</taxon>
        <taxon>Adineta</taxon>
    </lineage>
</organism>
<gene>
    <name evidence="2" type="ORF">EDS130_LOCUS46206</name>
</gene>
<sequence>MHSVFRIENVKKIDDQLWEIQLKLTSDDDEQLNRLTDYFREEFGKTSGWKRLGLLMLKTGHFHQAEEIFNKLLLLAQPNNFKEIAHLYQMLAFVYVQQANFTEG</sequence>
<dbReference type="InterPro" id="IPR011990">
    <property type="entry name" value="TPR-like_helical_dom_sf"/>
</dbReference>
<dbReference type="PROSITE" id="PS50005">
    <property type="entry name" value="TPR"/>
    <property type="match status" value="1"/>
</dbReference>
<evidence type="ECO:0000313" key="2">
    <source>
        <dbReference type="EMBL" id="CAF1554208.1"/>
    </source>
</evidence>
<evidence type="ECO:0000256" key="1">
    <source>
        <dbReference type="PROSITE-ProRule" id="PRU00339"/>
    </source>
</evidence>
<protein>
    <submittedName>
        <fullName evidence="2">Uncharacterized protein</fullName>
    </submittedName>
</protein>
<dbReference type="Proteomes" id="UP000663852">
    <property type="component" value="Unassembled WGS sequence"/>
</dbReference>
<dbReference type="InterPro" id="IPR019734">
    <property type="entry name" value="TPR_rpt"/>
</dbReference>
<evidence type="ECO:0000313" key="3">
    <source>
        <dbReference type="Proteomes" id="UP000663852"/>
    </source>
</evidence>
<dbReference type="EMBL" id="CAJNOJ010001709">
    <property type="protein sequence ID" value="CAF1554208.1"/>
    <property type="molecule type" value="Genomic_DNA"/>
</dbReference>
<dbReference type="SUPFAM" id="SSF48452">
    <property type="entry name" value="TPR-like"/>
    <property type="match status" value="1"/>
</dbReference>
<accession>A0A815X8A4</accession>
<dbReference type="AlphaFoldDB" id="A0A815X8A4"/>